<name>A0A504YTW3_FASGI</name>
<proteinExistence type="predicted"/>
<feature type="compositionally biased region" description="Polar residues" evidence="1">
    <location>
        <begin position="17"/>
        <end position="34"/>
    </location>
</feature>
<dbReference type="Proteomes" id="UP000316759">
    <property type="component" value="Unassembled WGS sequence"/>
</dbReference>
<sequence>MPDCRSISCPRPPTVRWMNNTEETQGASPPPNSASCVNNWTGTPLSRLISSVMSANFASHPPKPLPRKDVFTTPRMSLASKMYVRRHLRQRSMEAREALLQTMPQPPSVIEKSSCLHAMSLDTLRRTSVERNRSLSPYFRS</sequence>
<protein>
    <submittedName>
        <fullName evidence="2">Uncharacterized protein</fullName>
    </submittedName>
</protein>
<feature type="region of interest" description="Disordered" evidence="1">
    <location>
        <begin position="1"/>
        <end position="34"/>
    </location>
</feature>
<comment type="caution">
    <text evidence="2">The sequence shown here is derived from an EMBL/GenBank/DDBJ whole genome shotgun (WGS) entry which is preliminary data.</text>
</comment>
<accession>A0A504YTW3</accession>
<gene>
    <name evidence="2" type="ORF">FGIG_04397</name>
</gene>
<evidence type="ECO:0000313" key="3">
    <source>
        <dbReference type="Proteomes" id="UP000316759"/>
    </source>
</evidence>
<reference evidence="2 3" key="1">
    <citation type="submission" date="2019-04" db="EMBL/GenBank/DDBJ databases">
        <title>Annotation for the trematode Fasciola gigantica.</title>
        <authorList>
            <person name="Choi Y.-J."/>
        </authorList>
    </citation>
    <scope>NUCLEOTIDE SEQUENCE [LARGE SCALE GENOMIC DNA]</scope>
    <source>
        <strain evidence="2">Uganda_cow_1</strain>
    </source>
</reference>
<dbReference type="EMBL" id="SUNJ01008172">
    <property type="protein sequence ID" value="TPP61427.1"/>
    <property type="molecule type" value="Genomic_DNA"/>
</dbReference>
<evidence type="ECO:0000256" key="1">
    <source>
        <dbReference type="SAM" id="MobiDB-lite"/>
    </source>
</evidence>
<evidence type="ECO:0000313" key="2">
    <source>
        <dbReference type="EMBL" id="TPP61427.1"/>
    </source>
</evidence>
<dbReference type="AlphaFoldDB" id="A0A504YTW3"/>
<keyword evidence="3" id="KW-1185">Reference proteome</keyword>
<organism evidence="2 3">
    <name type="scientific">Fasciola gigantica</name>
    <name type="common">Giant liver fluke</name>
    <dbReference type="NCBI Taxonomy" id="46835"/>
    <lineage>
        <taxon>Eukaryota</taxon>
        <taxon>Metazoa</taxon>
        <taxon>Spiralia</taxon>
        <taxon>Lophotrochozoa</taxon>
        <taxon>Platyhelminthes</taxon>
        <taxon>Trematoda</taxon>
        <taxon>Digenea</taxon>
        <taxon>Plagiorchiida</taxon>
        <taxon>Echinostomata</taxon>
        <taxon>Echinostomatoidea</taxon>
        <taxon>Fasciolidae</taxon>
        <taxon>Fasciola</taxon>
    </lineage>
</organism>